<evidence type="ECO:0000256" key="4">
    <source>
        <dbReference type="ARBA" id="ARBA00022692"/>
    </source>
</evidence>
<keyword evidence="11" id="KW-1185">Reference proteome</keyword>
<dbReference type="GO" id="GO:0015113">
    <property type="term" value="F:nitrite transmembrane transporter activity"/>
    <property type="evidence" value="ECO:0007669"/>
    <property type="project" value="InterPro"/>
</dbReference>
<dbReference type="GO" id="GO:0016020">
    <property type="term" value="C:membrane"/>
    <property type="evidence" value="ECO:0007669"/>
    <property type="project" value="UniProtKB-SubCell"/>
</dbReference>
<feature type="transmembrane region" description="Helical" evidence="9">
    <location>
        <begin position="385"/>
        <end position="405"/>
    </location>
</feature>
<feature type="transmembrane region" description="Helical" evidence="9">
    <location>
        <begin position="458"/>
        <end position="476"/>
    </location>
</feature>
<gene>
    <name evidence="10" type="ORF">BELL_0236g00020</name>
</gene>
<evidence type="ECO:0008006" key="12">
    <source>
        <dbReference type="Google" id="ProtNLM"/>
    </source>
</evidence>
<evidence type="ECO:0000313" key="11">
    <source>
        <dbReference type="Proteomes" id="UP000297229"/>
    </source>
</evidence>
<comment type="caution">
    <text evidence="10">The sequence shown here is derived from an EMBL/GenBank/DDBJ whole genome shotgun (WGS) entry which is preliminary data.</text>
</comment>
<evidence type="ECO:0000256" key="5">
    <source>
        <dbReference type="ARBA" id="ARBA00022989"/>
    </source>
</evidence>
<evidence type="ECO:0000313" key="10">
    <source>
        <dbReference type="EMBL" id="TGO75063.1"/>
    </source>
</evidence>
<evidence type="ECO:0000256" key="6">
    <source>
        <dbReference type="ARBA" id="ARBA00023063"/>
    </source>
</evidence>
<dbReference type="GO" id="GO:0015112">
    <property type="term" value="F:nitrate transmembrane transporter activity"/>
    <property type="evidence" value="ECO:0007669"/>
    <property type="project" value="InterPro"/>
</dbReference>
<keyword evidence="4 9" id="KW-0812">Transmembrane</keyword>
<feature type="transmembrane region" description="Helical" evidence="9">
    <location>
        <begin position="142"/>
        <end position="161"/>
    </location>
</feature>
<feature type="transmembrane region" description="Helical" evidence="9">
    <location>
        <begin position="173"/>
        <end position="192"/>
    </location>
</feature>
<organism evidence="10 11">
    <name type="scientific">Botrytis elliptica</name>
    <dbReference type="NCBI Taxonomy" id="278938"/>
    <lineage>
        <taxon>Eukaryota</taxon>
        <taxon>Fungi</taxon>
        <taxon>Dikarya</taxon>
        <taxon>Ascomycota</taxon>
        <taxon>Pezizomycotina</taxon>
        <taxon>Leotiomycetes</taxon>
        <taxon>Helotiales</taxon>
        <taxon>Sclerotiniaceae</taxon>
        <taxon>Botrytis</taxon>
    </lineage>
</organism>
<dbReference type="SUPFAM" id="SSF103473">
    <property type="entry name" value="MFS general substrate transporter"/>
    <property type="match status" value="1"/>
</dbReference>
<keyword evidence="5 9" id="KW-1133">Transmembrane helix</keyword>
<reference evidence="10 11" key="1">
    <citation type="submission" date="2017-12" db="EMBL/GenBank/DDBJ databases">
        <title>Comparative genomics of Botrytis spp.</title>
        <authorList>
            <person name="Valero-Jimenez C.A."/>
            <person name="Tapia P."/>
            <person name="Veloso J."/>
            <person name="Silva-Moreno E."/>
            <person name="Staats M."/>
            <person name="Valdes J.H."/>
            <person name="Van Kan J.A.L."/>
        </authorList>
    </citation>
    <scope>NUCLEOTIDE SEQUENCE [LARGE SCALE GENOMIC DNA]</scope>
    <source>
        <strain evidence="10 11">Be9601</strain>
    </source>
</reference>
<feature type="transmembrane region" description="Helical" evidence="9">
    <location>
        <begin position="513"/>
        <end position="535"/>
    </location>
</feature>
<feature type="region of interest" description="Disordered" evidence="8">
    <location>
        <begin position="304"/>
        <end position="330"/>
    </location>
</feature>
<keyword evidence="6" id="KW-0534">Nitrate assimilation</keyword>
<feature type="transmembrane region" description="Helical" evidence="9">
    <location>
        <begin position="547"/>
        <end position="565"/>
    </location>
</feature>
<evidence type="ECO:0000256" key="3">
    <source>
        <dbReference type="ARBA" id="ARBA00022448"/>
    </source>
</evidence>
<dbReference type="Gene3D" id="1.20.1250.20">
    <property type="entry name" value="MFS general substrate transporter like domains"/>
    <property type="match status" value="2"/>
</dbReference>
<name>A0A4Z1K103_9HELO</name>
<feature type="compositionally biased region" description="Polar residues" evidence="8">
    <location>
        <begin position="311"/>
        <end position="325"/>
    </location>
</feature>
<feature type="transmembrane region" description="Helical" evidence="9">
    <location>
        <begin position="73"/>
        <end position="89"/>
    </location>
</feature>
<evidence type="ECO:0000256" key="2">
    <source>
        <dbReference type="ARBA" id="ARBA00008432"/>
    </source>
</evidence>
<sequence length="576" mass="62959">MFKIQTLWQAPEINPVNGKARSIPVLNPFNKYGRVFFFSWWGFLIAFWSWLVIQPPFVYYPHITLILVSGMPSRHWYDLVLSLVVLRLLTCSSCLSQSRKIFISLKMRLQIPTLLLLWRRMYNKLHVQLLVRLVAGPCCDHFGPKVTFAGCLLLGAIPTALAGTVTSATGLMVLRFFIGILGGSFVPCQVWSTGFFDKNIVGTANSLTGGWGNSGGGITYFVMPAIVDSLILNQGLTSHVAWRVSFIVPFILITTTAISMLILCPDTPTGKWSDRHLAVQQNLRAHGIHSPSDNIVSVPGSITDRKPDNIHSPTDPVSSSNSTFGNEKRLEEEAQIASAKHSTAEPYNNEAPLPPQEMLTIARGEVIQKPSFKEALNVILTPQTLLVASCYFCSFGAELAINSILGSYYLKNFPKLGEAGTGRWAAMFGLLNIAFRPLGGILSDLLYRKTGNVWAKKIWLHTLAIFTGAFLIAIGLTDSHSHSTMFGLVAGMGLFLEAGNGANFSLVPHIHPFANGIISGVVGACGNLGGIVFAIIFRYEGKDYAKCFWIIGVFTIAVNVAVSWVKPIPKGQVGGR</sequence>
<evidence type="ECO:0000256" key="1">
    <source>
        <dbReference type="ARBA" id="ARBA00004141"/>
    </source>
</evidence>
<dbReference type="AlphaFoldDB" id="A0A4Z1K103"/>
<dbReference type="PANTHER" id="PTHR23515">
    <property type="entry name" value="HIGH-AFFINITY NITRATE TRANSPORTER 2.3"/>
    <property type="match status" value="1"/>
</dbReference>
<proteinExistence type="inferred from homology"/>
<dbReference type="STRING" id="278938.A0A4Z1K103"/>
<feature type="transmembrane region" description="Helical" evidence="9">
    <location>
        <begin position="240"/>
        <end position="263"/>
    </location>
</feature>
<comment type="similarity">
    <text evidence="2">Belongs to the major facilitator superfamily. Nitrate/nitrite porter (TC 2.A.1.8) family.</text>
</comment>
<dbReference type="InterPro" id="IPR036259">
    <property type="entry name" value="MFS_trans_sf"/>
</dbReference>
<dbReference type="InterPro" id="IPR011701">
    <property type="entry name" value="MFS"/>
</dbReference>
<keyword evidence="7 9" id="KW-0472">Membrane</keyword>
<feature type="transmembrane region" description="Helical" evidence="9">
    <location>
        <begin position="35"/>
        <end position="53"/>
    </location>
</feature>
<dbReference type="Pfam" id="PF07690">
    <property type="entry name" value="MFS_1"/>
    <property type="match status" value="1"/>
</dbReference>
<evidence type="ECO:0000256" key="9">
    <source>
        <dbReference type="SAM" id="Phobius"/>
    </source>
</evidence>
<dbReference type="GO" id="GO:0042128">
    <property type="term" value="P:nitrate assimilation"/>
    <property type="evidence" value="ECO:0007669"/>
    <property type="project" value="UniProtKB-KW"/>
</dbReference>
<evidence type="ECO:0000256" key="7">
    <source>
        <dbReference type="ARBA" id="ARBA00023136"/>
    </source>
</evidence>
<comment type="subcellular location">
    <subcellularLocation>
        <location evidence="1">Membrane</location>
        <topology evidence="1">Multi-pass membrane protein</topology>
    </subcellularLocation>
</comment>
<dbReference type="InterPro" id="IPR004737">
    <property type="entry name" value="NO3_transporter_NarK/NarU-like"/>
</dbReference>
<dbReference type="InterPro" id="IPR044772">
    <property type="entry name" value="NO3_transporter"/>
</dbReference>
<dbReference type="NCBIfam" id="TIGR00886">
    <property type="entry name" value="2A0108"/>
    <property type="match status" value="1"/>
</dbReference>
<keyword evidence="3" id="KW-0813">Transport</keyword>
<feature type="transmembrane region" description="Helical" evidence="9">
    <location>
        <begin position="425"/>
        <end position="446"/>
    </location>
</feature>
<protein>
    <recommendedName>
        <fullName evidence="12">Nitrate/nitrite transporter</fullName>
    </recommendedName>
</protein>
<dbReference type="Proteomes" id="UP000297229">
    <property type="component" value="Unassembled WGS sequence"/>
</dbReference>
<evidence type="ECO:0000256" key="8">
    <source>
        <dbReference type="SAM" id="MobiDB-lite"/>
    </source>
</evidence>
<dbReference type="EMBL" id="PQXM01000235">
    <property type="protein sequence ID" value="TGO75063.1"/>
    <property type="molecule type" value="Genomic_DNA"/>
</dbReference>
<accession>A0A4Z1K103</accession>